<evidence type="ECO:0000313" key="1">
    <source>
        <dbReference type="EMBL" id="KAI5653974.1"/>
    </source>
</evidence>
<dbReference type="EMBL" id="CM044707">
    <property type="protein sequence ID" value="KAI5653974.1"/>
    <property type="molecule type" value="Genomic_DNA"/>
</dbReference>
<evidence type="ECO:0000313" key="2">
    <source>
        <dbReference type="Proteomes" id="UP001060085"/>
    </source>
</evidence>
<name>A0ACC0A047_CATRO</name>
<comment type="caution">
    <text evidence="1">The sequence shown here is derived from an EMBL/GenBank/DDBJ whole genome shotgun (WGS) entry which is preliminary data.</text>
</comment>
<sequence>MIVDKSSSNAPSNTVTLWEAEEQVMTFPMFMDDEDETAQEPEKCTSPRFQEPLPNTIKNEFEEGEPEKENKNFVKWHESHREGRQETEIDSIEKSEEESWKQPKENEVERRRLMKFKGNFENAKRNEALCFENARMSYSSTSNPHIEDNVPSGRESDEKKQKWDENGAKITKTETSTEIQQTTARGFGMYETKTDETMETPWALMFEQREHSIGTLIPRRPNLEEFVSKSINSASTRSSTSGKKEKPLTLERRESCLAVLSLSKIPEGCRCVDTGRGRSVNNSASIPSGIENIEEPLPITSVVEECKKDEYFPENKNEFEEGGPEMENENFVECQEKRETRNGDRRDYKE</sequence>
<organism evidence="1 2">
    <name type="scientific">Catharanthus roseus</name>
    <name type="common">Madagascar periwinkle</name>
    <name type="synonym">Vinca rosea</name>
    <dbReference type="NCBI Taxonomy" id="4058"/>
    <lineage>
        <taxon>Eukaryota</taxon>
        <taxon>Viridiplantae</taxon>
        <taxon>Streptophyta</taxon>
        <taxon>Embryophyta</taxon>
        <taxon>Tracheophyta</taxon>
        <taxon>Spermatophyta</taxon>
        <taxon>Magnoliopsida</taxon>
        <taxon>eudicotyledons</taxon>
        <taxon>Gunneridae</taxon>
        <taxon>Pentapetalae</taxon>
        <taxon>asterids</taxon>
        <taxon>lamiids</taxon>
        <taxon>Gentianales</taxon>
        <taxon>Apocynaceae</taxon>
        <taxon>Rauvolfioideae</taxon>
        <taxon>Vinceae</taxon>
        <taxon>Catharanthinae</taxon>
        <taxon>Catharanthus</taxon>
    </lineage>
</organism>
<protein>
    <submittedName>
        <fullName evidence="1">Uncharacterized protein</fullName>
    </submittedName>
</protein>
<keyword evidence="2" id="KW-1185">Reference proteome</keyword>
<reference evidence="2" key="1">
    <citation type="journal article" date="2023" name="Nat. Plants">
        <title>Single-cell RNA sequencing provides a high-resolution roadmap for understanding the multicellular compartmentation of specialized metabolism.</title>
        <authorList>
            <person name="Sun S."/>
            <person name="Shen X."/>
            <person name="Li Y."/>
            <person name="Li Y."/>
            <person name="Wang S."/>
            <person name="Li R."/>
            <person name="Zhang H."/>
            <person name="Shen G."/>
            <person name="Guo B."/>
            <person name="Wei J."/>
            <person name="Xu J."/>
            <person name="St-Pierre B."/>
            <person name="Chen S."/>
            <person name="Sun C."/>
        </authorList>
    </citation>
    <scope>NUCLEOTIDE SEQUENCE [LARGE SCALE GENOMIC DNA]</scope>
</reference>
<dbReference type="Proteomes" id="UP001060085">
    <property type="component" value="Linkage Group LG07"/>
</dbReference>
<proteinExistence type="predicted"/>
<gene>
    <name evidence="1" type="ORF">M9H77_31161</name>
</gene>
<accession>A0ACC0A047</accession>